<dbReference type="SUPFAM" id="SSF53335">
    <property type="entry name" value="S-adenosyl-L-methionine-dependent methyltransferases"/>
    <property type="match status" value="1"/>
</dbReference>
<evidence type="ECO:0000313" key="8">
    <source>
        <dbReference type="EMBL" id="CAA9200675.1"/>
    </source>
</evidence>
<dbReference type="RefSeq" id="WP_173971697.1">
    <property type="nucleotide sequence ID" value="NZ_CADCSU010000113.1"/>
</dbReference>
<keyword evidence="9" id="KW-1185">Reference proteome</keyword>
<organism evidence="8 9">
    <name type="scientific">Flavobacterium bizetiae</name>
    <dbReference type="NCBI Taxonomy" id="2704140"/>
    <lineage>
        <taxon>Bacteria</taxon>
        <taxon>Pseudomonadati</taxon>
        <taxon>Bacteroidota</taxon>
        <taxon>Flavobacteriia</taxon>
        <taxon>Flavobacteriales</taxon>
        <taxon>Flavobacteriaceae</taxon>
        <taxon>Flavobacterium</taxon>
    </lineage>
</organism>
<dbReference type="HAMAP" id="MF_02126">
    <property type="entry name" value="RF_methyltr_PrmC"/>
    <property type="match status" value="1"/>
</dbReference>
<dbReference type="PANTHER" id="PTHR18895:SF74">
    <property type="entry name" value="MTRF1L RELEASE FACTOR GLUTAMINE METHYLTRANSFERASE"/>
    <property type="match status" value="1"/>
</dbReference>
<evidence type="ECO:0000256" key="2">
    <source>
        <dbReference type="ARBA" id="ARBA00022679"/>
    </source>
</evidence>
<dbReference type="InterPro" id="IPR019874">
    <property type="entry name" value="RF_methyltr_PrmC"/>
</dbReference>
<comment type="function">
    <text evidence="5">Methylates the class 1 translation termination release factors RF1/PrfA and RF2/PrfB on the glutamine residue of the universally conserved GGQ motif.</text>
</comment>
<evidence type="ECO:0000259" key="6">
    <source>
        <dbReference type="Pfam" id="PF05175"/>
    </source>
</evidence>
<dbReference type="NCBIfam" id="TIGR00536">
    <property type="entry name" value="hemK_fam"/>
    <property type="match status" value="1"/>
</dbReference>
<dbReference type="InterPro" id="IPR004556">
    <property type="entry name" value="HemK-like"/>
</dbReference>
<dbReference type="InterPro" id="IPR050320">
    <property type="entry name" value="N5-glutamine_MTase"/>
</dbReference>
<evidence type="ECO:0000256" key="4">
    <source>
        <dbReference type="ARBA" id="ARBA00048391"/>
    </source>
</evidence>
<dbReference type="PROSITE" id="PS00092">
    <property type="entry name" value="N6_MTASE"/>
    <property type="match status" value="1"/>
</dbReference>
<proteinExistence type="inferred from homology"/>
<dbReference type="InterPro" id="IPR040758">
    <property type="entry name" value="PrmC_N"/>
</dbReference>
<dbReference type="Proteomes" id="UP000479938">
    <property type="component" value="Unassembled WGS sequence"/>
</dbReference>
<dbReference type="GO" id="GO:0032259">
    <property type="term" value="P:methylation"/>
    <property type="evidence" value="ECO:0007669"/>
    <property type="project" value="UniProtKB-KW"/>
</dbReference>
<keyword evidence="1 5" id="KW-0489">Methyltransferase</keyword>
<dbReference type="AlphaFoldDB" id="A0A6J4GR97"/>
<comment type="caution">
    <text evidence="5">Lacks conserved residue(s) required for the propagation of feature annotation.</text>
</comment>
<protein>
    <recommendedName>
        <fullName evidence="5">Release factor glutamine methyltransferase</fullName>
        <shortName evidence="5">RF MTase</shortName>
        <ecNumber evidence="5">2.1.1.297</ecNumber>
    </recommendedName>
    <alternativeName>
        <fullName evidence="5">N5-glutamine methyltransferase PrmC</fullName>
    </alternativeName>
    <alternativeName>
        <fullName evidence="5">Protein-(glutamine-N5) MTase PrmC</fullName>
    </alternativeName>
    <alternativeName>
        <fullName evidence="5">Protein-glutamine N-methyltransferase PrmC</fullName>
    </alternativeName>
</protein>
<accession>A0A6J4GR97</accession>
<dbReference type="EC" id="2.1.1.297" evidence="5"/>
<dbReference type="GO" id="GO:0102559">
    <property type="term" value="F:peptide chain release factor N(5)-glutamine methyltransferase activity"/>
    <property type="evidence" value="ECO:0007669"/>
    <property type="project" value="UniProtKB-EC"/>
</dbReference>
<dbReference type="CDD" id="cd02440">
    <property type="entry name" value="AdoMet_MTases"/>
    <property type="match status" value="1"/>
</dbReference>
<keyword evidence="3 5" id="KW-0949">S-adenosyl-L-methionine</keyword>
<feature type="domain" description="Release factor glutamine methyltransferase N-terminal" evidence="7">
    <location>
        <begin position="28"/>
        <end position="76"/>
    </location>
</feature>
<dbReference type="EMBL" id="CADCSU010000113">
    <property type="protein sequence ID" value="CAA9200675.1"/>
    <property type="molecule type" value="Genomic_DNA"/>
</dbReference>
<keyword evidence="2 5" id="KW-0808">Transferase</keyword>
<feature type="binding site" evidence="5">
    <location>
        <position position="190"/>
    </location>
    <ligand>
        <name>S-adenosyl-L-methionine</name>
        <dbReference type="ChEBI" id="CHEBI:59789"/>
    </ligand>
</feature>
<dbReference type="InterPro" id="IPR007848">
    <property type="entry name" value="Small_mtfrase_dom"/>
</dbReference>
<dbReference type="GO" id="GO:0003676">
    <property type="term" value="F:nucleic acid binding"/>
    <property type="evidence" value="ECO:0007669"/>
    <property type="project" value="InterPro"/>
</dbReference>
<comment type="catalytic activity">
    <reaction evidence="4 5">
        <text>L-glutaminyl-[peptide chain release factor] + S-adenosyl-L-methionine = N(5)-methyl-L-glutaminyl-[peptide chain release factor] + S-adenosyl-L-homocysteine + H(+)</text>
        <dbReference type="Rhea" id="RHEA:42896"/>
        <dbReference type="Rhea" id="RHEA-COMP:10271"/>
        <dbReference type="Rhea" id="RHEA-COMP:10272"/>
        <dbReference type="ChEBI" id="CHEBI:15378"/>
        <dbReference type="ChEBI" id="CHEBI:30011"/>
        <dbReference type="ChEBI" id="CHEBI:57856"/>
        <dbReference type="ChEBI" id="CHEBI:59789"/>
        <dbReference type="ChEBI" id="CHEBI:61891"/>
        <dbReference type="EC" id="2.1.1.297"/>
    </reaction>
</comment>
<name>A0A6J4GR97_9FLAO</name>
<dbReference type="Gene3D" id="3.40.50.150">
    <property type="entry name" value="Vaccinia Virus protein VP39"/>
    <property type="match status" value="1"/>
</dbReference>
<evidence type="ECO:0000313" key="9">
    <source>
        <dbReference type="Proteomes" id="UP000479938"/>
    </source>
</evidence>
<evidence type="ECO:0000256" key="1">
    <source>
        <dbReference type="ARBA" id="ARBA00022603"/>
    </source>
</evidence>
<evidence type="ECO:0000256" key="3">
    <source>
        <dbReference type="ARBA" id="ARBA00022691"/>
    </source>
</evidence>
<dbReference type="InterPro" id="IPR002052">
    <property type="entry name" value="DNA_methylase_N6_adenine_CS"/>
</dbReference>
<comment type="similarity">
    <text evidence="5">Belongs to the protein N5-glutamine methyltransferase family. PrmC subfamily.</text>
</comment>
<reference evidence="8 9" key="1">
    <citation type="submission" date="2020-02" db="EMBL/GenBank/DDBJ databases">
        <authorList>
            <person name="Criscuolo A."/>
        </authorList>
    </citation>
    <scope>NUCLEOTIDE SEQUENCE [LARGE SCALE GENOMIC DNA]</scope>
    <source>
        <strain evidence="8">CIP105534</strain>
    </source>
</reference>
<dbReference type="Gene3D" id="1.10.8.10">
    <property type="entry name" value="DNA helicase RuvA subunit, C-terminal domain"/>
    <property type="match status" value="1"/>
</dbReference>
<feature type="domain" description="Methyltransferase small" evidence="6">
    <location>
        <begin position="115"/>
        <end position="200"/>
    </location>
</feature>
<dbReference type="InterPro" id="IPR029063">
    <property type="entry name" value="SAM-dependent_MTases_sf"/>
</dbReference>
<dbReference type="Pfam" id="PF05175">
    <property type="entry name" value="MTS"/>
    <property type="match status" value="1"/>
</dbReference>
<feature type="binding site" evidence="5">
    <location>
        <position position="147"/>
    </location>
    <ligand>
        <name>S-adenosyl-L-methionine</name>
        <dbReference type="ChEBI" id="CHEBI:59789"/>
    </ligand>
</feature>
<sequence length="288" mass="33633">MRIKQYRTQFIKELSPFYDAYEAESFFYLILEDKHKLRQIDLALNHELTFSDSDFIVWDSLLAQLKKEVPIQYLLGKTNFYGLDFEVNENVLIPRPETEELVEWIINENSKAEKSKTIKILDIGTGSGCIAISLAKNIPNARVYAMDVSKKAIETAKRNAINNKTDVTFILQDVLNAEELKCNFDIIVSNPPYVRNLEKEEIKKNVLDYEPHLALFVEDNDALIFYRKIAELAQNNLLEDGQLYFEINQYLGDEMKDLLEKMNFKSIELRKDIYDNDRMIFGKVFKTV</sequence>
<dbReference type="NCBIfam" id="TIGR03534">
    <property type="entry name" value="RF_mod_PrmC"/>
    <property type="match status" value="1"/>
</dbReference>
<feature type="binding site" evidence="5">
    <location>
        <begin position="124"/>
        <end position="128"/>
    </location>
    <ligand>
        <name>S-adenosyl-L-methionine</name>
        <dbReference type="ChEBI" id="CHEBI:59789"/>
    </ligand>
</feature>
<evidence type="ECO:0000256" key="5">
    <source>
        <dbReference type="HAMAP-Rule" id="MF_02126"/>
    </source>
</evidence>
<feature type="binding site" evidence="5">
    <location>
        <begin position="190"/>
        <end position="193"/>
    </location>
    <ligand>
        <name>substrate</name>
    </ligand>
</feature>
<gene>
    <name evidence="5 8" type="primary">prmC</name>
    <name evidence="8" type="ORF">FLA105534_03186</name>
</gene>
<dbReference type="PANTHER" id="PTHR18895">
    <property type="entry name" value="HEMK METHYLTRANSFERASE"/>
    <property type="match status" value="1"/>
</dbReference>
<dbReference type="Pfam" id="PF17827">
    <property type="entry name" value="PrmC_N"/>
    <property type="match status" value="1"/>
</dbReference>
<evidence type="ECO:0000259" key="7">
    <source>
        <dbReference type="Pfam" id="PF17827"/>
    </source>
</evidence>